<dbReference type="GO" id="GO:0033186">
    <property type="term" value="C:CAF-1 complex"/>
    <property type="evidence" value="ECO:0007669"/>
    <property type="project" value="TreeGrafter"/>
</dbReference>
<dbReference type="OrthoDB" id="440676at2759"/>
<dbReference type="PANTHER" id="PTHR15272:SF0">
    <property type="entry name" value="CHROMATIN ASSEMBLY FACTOR 1 SUBUNIT A"/>
    <property type="match status" value="1"/>
</dbReference>
<dbReference type="GO" id="GO:0005634">
    <property type="term" value="C:nucleus"/>
    <property type="evidence" value="ECO:0007669"/>
    <property type="project" value="UniProtKB-SubCell"/>
</dbReference>
<reference evidence="7 8" key="1">
    <citation type="journal article" date="2018" name="Evol. Lett.">
        <title>Horizontal gene cluster transfer increased hallucinogenic mushroom diversity.</title>
        <authorList>
            <person name="Reynolds H.T."/>
            <person name="Vijayakumar V."/>
            <person name="Gluck-Thaler E."/>
            <person name="Korotkin H.B."/>
            <person name="Matheny P.B."/>
            <person name="Slot J.C."/>
        </authorList>
    </citation>
    <scope>NUCLEOTIDE SEQUENCE [LARGE SCALE GENOMIC DNA]</scope>
    <source>
        <strain evidence="7 8">SRW20</strain>
    </source>
</reference>
<feature type="compositionally biased region" description="Polar residues" evidence="5">
    <location>
        <begin position="226"/>
        <end position="235"/>
    </location>
</feature>
<feature type="region of interest" description="Disordered" evidence="5">
    <location>
        <begin position="523"/>
        <end position="598"/>
    </location>
</feature>
<feature type="compositionally biased region" description="Pro residues" evidence="5">
    <location>
        <begin position="573"/>
        <end position="585"/>
    </location>
</feature>
<feature type="domain" description="Chromatin assembly factor 1 subunit A dimerization" evidence="6">
    <location>
        <begin position="477"/>
        <end position="546"/>
    </location>
</feature>
<dbReference type="EMBL" id="NHYE01005594">
    <property type="protein sequence ID" value="PPQ68491.1"/>
    <property type="molecule type" value="Genomic_DNA"/>
</dbReference>
<evidence type="ECO:0000256" key="5">
    <source>
        <dbReference type="SAM" id="MobiDB-lite"/>
    </source>
</evidence>
<dbReference type="AlphaFoldDB" id="A0A409VQE3"/>
<protein>
    <recommendedName>
        <fullName evidence="6">Chromatin assembly factor 1 subunit A dimerization domain-containing protein</fullName>
    </recommendedName>
</protein>
<keyword evidence="3" id="KW-0234">DNA repair</keyword>
<keyword evidence="8" id="KW-1185">Reference proteome</keyword>
<organism evidence="7 8">
    <name type="scientific">Gymnopilus dilepis</name>
    <dbReference type="NCBI Taxonomy" id="231916"/>
    <lineage>
        <taxon>Eukaryota</taxon>
        <taxon>Fungi</taxon>
        <taxon>Dikarya</taxon>
        <taxon>Basidiomycota</taxon>
        <taxon>Agaricomycotina</taxon>
        <taxon>Agaricomycetes</taxon>
        <taxon>Agaricomycetidae</taxon>
        <taxon>Agaricales</taxon>
        <taxon>Agaricineae</taxon>
        <taxon>Hymenogastraceae</taxon>
        <taxon>Gymnopilus</taxon>
    </lineage>
</organism>
<evidence type="ECO:0000256" key="1">
    <source>
        <dbReference type="ARBA" id="ARBA00004123"/>
    </source>
</evidence>
<evidence type="ECO:0000313" key="7">
    <source>
        <dbReference type="EMBL" id="PPQ68491.1"/>
    </source>
</evidence>
<evidence type="ECO:0000256" key="4">
    <source>
        <dbReference type="ARBA" id="ARBA00023242"/>
    </source>
</evidence>
<feature type="compositionally biased region" description="Basic and acidic residues" evidence="5">
    <location>
        <begin position="246"/>
        <end position="256"/>
    </location>
</feature>
<name>A0A409VQE3_9AGAR</name>
<evidence type="ECO:0000256" key="2">
    <source>
        <dbReference type="ARBA" id="ARBA00022763"/>
    </source>
</evidence>
<keyword evidence="4" id="KW-0539">Nucleus</keyword>
<dbReference type="InterPro" id="IPR022043">
    <property type="entry name" value="CAF1A_DD"/>
</dbReference>
<dbReference type="PANTHER" id="PTHR15272">
    <property type="entry name" value="CHROMATIN ASSEMBLY FACTOR 1 SUBUNIT A CAF-1 SUBUNIT A"/>
    <property type="match status" value="1"/>
</dbReference>
<proteinExistence type="predicted"/>
<sequence length="796" mass="88755">MSTPEPIRAGAKDPLPADRKQERVSIVDLRNGKVLFKQKPLSLEKQSETLQEIVKFRTMLEDRISKKEGPLSVFPEEHKPLIAKLAHESDKTLTALAKHIHHELLPSLDDDEDQEATSAVAEALPLNLVESAIQEVLVRNNYGLDVPFGVRAPASICVWRWEVRADLLGWLPKNSREKAEMRLAERVQAKEDLRLLLEALPQEERNAIIDPKGTNKLPAKELNKPDSLQSTNQTSDDPKAALQPSSKKEAKRKAEEPENDNVETQAGAGRPKKTVDPEKAAKEKEKLEKKAARAEKEKKEKEAHNKSQNMMARFFSMSKAKSPTKVSETAVAGPSRLQSDFEKVFKPFVLHKDKVMAPTNWFTEKRKQKRARSNPNNEVIVVDMEDEEDAEMQSLQPSEQVLETMSSQERLKSILALLPPAASPGSRPPRKPGFKVYNPISVRDLVSQLSEAEVSGNDEVVRSILLKLRDRELLPAKAFCFHEDARPGYFGTWTRNSRIIGSRTPFAKDTLIFDYGYDSGEEWEEEPAGEDVAEDGEEEEADDETAADSDLESWLVDDDEEPADLSTLSRNSSPPPLWDLPPVQPPKRKAEDPERKMGKKRKVVVPLVPFAKGPIYESVIGQCDYEPFRPYAIELFNDTPMCIDPFTFVSTCLEDYKESLKSVASSTNNPGAPAFVVPSLPPRLASNTDGAGVGVVDLSNSPSNGTLAPKKPPVAPKIPFPEAHMHLLLSKIMQLQASSITTLVEAIHLELREHSVRKNAIEAKIKEVGEKCKEKKVWIVKPTLLVCSFVGFASSD</sequence>
<feature type="compositionally biased region" description="Acidic residues" evidence="5">
    <location>
        <begin position="523"/>
        <end position="563"/>
    </location>
</feature>
<dbReference type="InParanoid" id="A0A409VQE3"/>
<feature type="compositionally biased region" description="Basic and acidic residues" evidence="5">
    <location>
        <begin position="273"/>
        <end position="305"/>
    </location>
</feature>
<evidence type="ECO:0000313" key="8">
    <source>
        <dbReference type="Proteomes" id="UP000284706"/>
    </source>
</evidence>
<dbReference type="STRING" id="231916.A0A409VQE3"/>
<comment type="caution">
    <text evidence="7">The sequence shown here is derived from an EMBL/GenBank/DDBJ whole genome shotgun (WGS) entry which is preliminary data.</text>
</comment>
<comment type="subcellular location">
    <subcellularLocation>
        <location evidence="1">Nucleus</location>
    </subcellularLocation>
</comment>
<feature type="region of interest" description="Disordered" evidence="5">
    <location>
        <begin position="1"/>
        <end position="20"/>
    </location>
</feature>
<dbReference type="GO" id="GO:0006334">
    <property type="term" value="P:nucleosome assembly"/>
    <property type="evidence" value="ECO:0007669"/>
    <property type="project" value="TreeGrafter"/>
</dbReference>
<gene>
    <name evidence="7" type="ORF">CVT26_003430</name>
</gene>
<evidence type="ECO:0000259" key="6">
    <source>
        <dbReference type="Pfam" id="PF12253"/>
    </source>
</evidence>
<keyword evidence="2" id="KW-0227">DNA damage</keyword>
<evidence type="ECO:0000256" key="3">
    <source>
        <dbReference type="ARBA" id="ARBA00023204"/>
    </source>
</evidence>
<dbReference type="Pfam" id="PF12253">
    <property type="entry name" value="CAF1A_dimeriz"/>
    <property type="match status" value="1"/>
</dbReference>
<feature type="region of interest" description="Disordered" evidence="5">
    <location>
        <begin position="207"/>
        <end position="309"/>
    </location>
</feature>
<accession>A0A409VQE3</accession>
<dbReference type="Proteomes" id="UP000284706">
    <property type="component" value="Unassembled WGS sequence"/>
</dbReference>
<dbReference type="GO" id="GO:0006281">
    <property type="term" value="P:DNA repair"/>
    <property type="evidence" value="ECO:0007669"/>
    <property type="project" value="UniProtKB-KW"/>
</dbReference>